<evidence type="ECO:0000256" key="1">
    <source>
        <dbReference type="SAM" id="MobiDB-lite"/>
    </source>
</evidence>
<feature type="transmembrane region" description="Helical" evidence="2">
    <location>
        <begin position="68"/>
        <end position="85"/>
    </location>
</feature>
<feature type="transmembrane region" description="Helical" evidence="2">
    <location>
        <begin position="535"/>
        <end position="561"/>
    </location>
</feature>
<feature type="transmembrane region" description="Helical" evidence="2">
    <location>
        <begin position="602"/>
        <end position="620"/>
    </location>
</feature>
<feature type="transmembrane region" description="Helical" evidence="2">
    <location>
        <begin position="328"/>
        <end position="351"/>
    </location>
</feature>
<feature type="transmembrane region" description="Helical" evidence="2">
    <location>
        <begin position="131"/>
        <end position="152"/>
    </location>
</feature>
<name>A0A0N7FT97_9EURY</name>
<feature type="transmembrane region" description="Helical" evidence="2">
    <location>
        <begin position="372"/>
        <end position="395"/>
    </location>
</feature>
<feature type="transmembrane region" description="Helical" evidence="2">
    <location>
        <begin position="632"/>
        <end position="648"/>
    </location>
</feature>
<evidence type="ECO:0000313" key="5">
    <source>
        <dbReference type="Proteomes" id="UP000060390"/>
    </source>
</evidence>
<dbReference type="RefSeq" id="WP_079978753.1">
    <property type="nucleotide sequence ID" value="NZ_CP011564.1"/>
</dbReference>
<keyword evidence="2" id="KW-0812">Transmembrane</keyword>
<dbReference type="NCBIfam" id="TIGR02123">
    <property type="entry name" value="TRAP_fused"/>
    <property type="match status" value="1"/>
</dbReference>
<dbReference type="InterPro" id="IPR011853">
    <property type="entry name" value="TRAP_DctM-Dct_fused"/>
</dbReference>
<keyword evidence="2" id="KW-1133">Transmembrane helix</keyword>
<dbReference type="Proteomes" id="UP000060390">
    <property type="component" value="Chromosome"/>
</dbReference>
<dbReference type="EMBL" id="CP011564">
    <property type="protein sequence ID" value="ALG80951.1"/>
    <property type="molecule type" value="Genomic_DNA"/>
</dbReference>
<feature type="region of interest" description="Disordered" evidence="1">
    <location>
        <begin position="1"/>
        <end position="33"/>
    </location>
</feature>
<dbReference type="GeneID" id="26009410"/>
<dbReference type="STRING" id="1604004.HLASA_0035"/>
<dbReference type="PANTHER" id="PTHR43849">
    <property type="entry name" value="BLL3936 PROTEIN"/>
    <property type="match status" value="1"/>
</dbReference>
<accession>A0A0N7FT97</accession>
<dbReference type="KEGG" id="hsf:HLASA_0035"/>
<dbReference type="PANTHER" id="PTHR43849:SF2">
    <property type="entry name" value="BLL3936 PROTEIN"/>
    <property type="match status" value="1"/>
</dbReference>
<dbReference type="PATRIC" id="fig|1604004.5.peg.39"/>
<feature type="transmembrane region" description="Helical" evidence="2">
    <location>
        <begin position="483"/>
        <end position="504"/>
    </location>
</feature>
<reference evidence="4 5" key="2">
    <citation type="journal article" date="2016" name="Stand. Genomic Sci.">
        <title>Complete genome sequence of 'Halanaeroarchaeum sulfurireducens' M27-SA2, a sulfur-reducing and acetate-oxidizing haloarchaeon from the deep-sea hypersaline anoxic lake Medee.</title>
        <authorList>
            <person name="Messina E."/>
            <person name="Sorokin D.Y."/>
            <person name="Kublanov I.V."/>
            <person name="Toshchakov S."/>
            <person name="Lopatina A."/>
            <person name="Arcadi E."/>
            <person name="Smedile F."/>
            <person name="La Spada G."/>
            <person name="La Cono V."/>
            <person name="Yakimov M.M."/>
        </authorList>
    </citation>
    <scope>NUCLEOTIDE SEQUENCE [LARGE SCALE GENOMIC DNA]</scope>
    <source>
        <strain evidence="4 5">M27-SA2</strain>
    </source>
</reference>
<feature type="compositionally biased region" description="Polar residues" evidence="1">
    <location>
        <begin position="1"/>
        <end position="12"/>
    </location>
</feature>
<dbReference type="Pfam" id="PF06808">
    <property type="entry name" value="DctM"/>
    <property type="match status" value="1"/>
</dbReference>
<dbReference type="InterPro" id="IPR010656">
    <property type="entry name" value="DctM"/>
</dbReference>
<protein>
    <submittedName>
        <fullName evidence="4">TRAP transporter 4TM/12TM fusion protein</fullName>
    </submittedName>
</protein>
<feature type="transmembrane region" description="Helical" evidence="2">
    <location>
        <begin position="401"/>
        <end position="421"/>
    </location>
</feature>
<feature type="transmembrane region" description="Helical" evidence="2">
    <location>
        <begin position="511"/>
        <end position="529"/>
    </location>
</feature>
<feature type="transmembrane region" description="Helical" evidence="2">
    <location>
        <begin position="41"/>
        <end position="62"/>
    </location>
</feature>
<reference evidence="5" key="1">
    <citation type="submission" date="2015-05" db="EMBL/GenBank/DDBJ databases">
        <title>Complete genome sequence of Halanaeroarchaeum sulfurireducens type strain M27-SA2, a sulfate-reducer haloarchaeon from marine anoxic lake Medee.</title>
        <authorList>
            <person name="Messina E."/>
            <person name="Kublanov I.V."/>
            <person name="Toshchakov S."/>
            <person name="Arcadi E."/>
            <person name="La Spada G."/>
            <person name="La Cono V."/>
            <person name="Yakimov M.M."/>
        </authorList>
    </citation>
    <scope>NUCLEOTIDE SEQUENCE [LARGE SCALE GENOMIC DNA]</scope>
    <source>
        <strain evidence="5">M27-SA2</strain>
    </source>
</reference>
<feature type="transmembrane region" description="Helical" evidence="2">
    <location>
        <begin position="159"/>
        <end position="180"/>
    </location>
</feature>
<feature type="transmembrane region" description="Helical" evidence="2">
    <location>
        <begin position="97"/>
        <end position="119"/>
    </location>
</feature>
<evidence type="ECO:0000313" key="4">
    <source>
        <dbReference type="EMBL" id="ALG80951.1"/>
    </source>
</evidence>
<feature type="domain" description="TRAP C4-dicarboxylate transport system permease DctM subunit" evidence="3">
    <location>
        <begin position="175"/>
        <end position="582"/>
    </location>
</feature>
<feature type="transmembrane region" description="Helical" evidence="2">
    <location>
        <begin position="654"/>
        <end position="670"/>
    </location>
</feature>
<feature type="transmembrane region" description="Helical" evidence="2">
    <location>
        <begin position="200"/>
        <end position="223"/>
    </location>
</feature>
<feature type="transmembrane region" description="Helical" evidence="2">
    <location>
        <begin position="303"/>
        <end position="322"/>
    </location>
</feature>
<feature type="transmembrane region" description="Helical" evidence="2">
    <location>
        <begin position="442"/>
        <end position="463"/>
    </location>
</feature>
<dbReference type="AlphaFoldDB" id="A0A0N7FT97"/>
<gene>
    <name evidence="4" type="ORF">HLASA_0035</name>
</gene>
<evidence type="ECO:0000256" key="2">
    <source>
        <dbReference type="SAM" id="Phobius"/>
    </source>
</evidence>
<keyword evidence="2" id="KW-0472">Membrane</keyword>
<organism evidence="4 5">
    <name type="scientific">Halanaeroarchaeum sulfurireducens</name>
    <dbReference type="NCBI Taxonomy" id="1604004"/>
    <lineage>
        <taxon>Archaea</taxon>
        <taxon>Methanobacteriati</taxon>
        <taxon>Methanobacteriota</taxon>
        <taxon>Stenosarchaea group</taxon>
        <taxon>Halobacteria</taxon>
        <taxon>Halobacteriales</taxon>
        <taxon>Halobacteriaceae</taxon>
        <taxon>Halanaeroarchaeum</taxon>
    </lineage>
</organism>
<proteinExistence type="predicted"/>
<sequence>MDDTDTQTNSVASGDEADPIPATADTSMWPTGHEESGYRKVLELLTTYGSVPFWLMIIYYASTQFWPRAKYGVLFLGGTLLLYILSELPDAIEDRDYLDVGAMVASAIISAITTGYLFFNFERLYVGSLGYALPHEYAIAAAFTLAIIFLTWRSFGSTFLIVVIVGIGYGLVGPWMAGVLQHGGLTTTRTLRVLVLSMDGFFGFLNQLVAAWIALFLLFAGLLKTYGAFDLIFRVAVRSAKYLDSGIAQTAVIASAIIGSINGSQTANAGMTGSFTIPLMKDAGVRPESAAAIESVASTSGQALPPVMGAGAFIMASLITGITYVDVIIAGLIPAAILLISIFLAVHYVAAPQIGETDPTDHLDTTMSRSSIAFESVKYGIPLFILIYYLGIVQYTVMTSALYTAVSMIAMGVIIPVLRSLTIDEDPVPKTIRRVIVQTVDGFREGIIVLAPVAIILASINGVVDILMATAVPTAISLALMDLSGGVMLIGVILAMVISILLGLGMPTTAAYTVVALLIAPSLISQFFVPELASHFFVFYAAILAGLTPPIATTVAVAAGIAGGDFWGSAYDSIKISLPLFVLPFTFVYHPEILGGNLAPKTLIAGAAAMIGAIAMIHGINYRFPYGSIRTYATRAVFFAVGVVAMTFPDRNFQYGAIAIIAVLFGLHYLQKKTDVALPV</sequence>
<evidence type="ECO:0000259" key="3">
    <source>
        <dbReference type="Pfam" id="PF06808"/>
    </source>
</evidence>